<dbReference type="PRINTS" id="PR00412">
    <property type="entry name" value="EPOXHYDRLASE"/>
</dbReference>
<dbReference type="InterPro" id="IPR051340">
    <property type="entry name" value="Haloalkane_dehalogenase"/>
</dbReference>
<evidence type="ECO:0000313" key="2">
    <source>
        <dbReference type="EMBL" id="NJQ14276.1"/>
    </source>
</evidence>
<evidence type="ECO:0000313" key="3">
    <source>
        <dbReference type="Proteomes" id="UP000727056"/>
    </source>
</evidence>
<dbReference type="Gene3D" id="3.40.50.1820">
    <property type="entry name" value="alpha/beta hydrolase"/>
    <property type="match status" value="1"/>
</dbReference>
<organism evidence="2 3">
    <name type="scientific">Streptomyces bohaiensis</name>
    <dbReference type="NCBI Taxonomy" id="1431344"/>
    <lineage>
        <taxon>Bacteria</taxon>
        <taxon>Bacillati</taxon>
        <taxon>Actinomycetota</taxon>
        <taxon>Actinomycetes</taxon>
        <taxon>Kitasatosporales</taxon>
        <taxon>Streptomycetaceae</taxon>
        <taxon>Streptomyces</taxon>
    </lineage>
</organism>
<dbReference type="PANTHER" id="PTHR42977">
    <property type="entry name" value="HYDROLASE-RELATED"/>
    <property type="match status" value="1"/>
</dbReference>
<protein>
    <submittedName>
        <fullName evidence="2">Alpha/beta hydrolase</fullName>
    </submittedName>
</protein>
<proteinExistence type="predicted"/>
<keyword evidence="3" id="KW-1185">Reference proteome</keyword>
<dbReference type="EMBL" id="JAAVJC010000020">
    <property type="protein sequence ID" value="NJQ14276.1"/>
    <property type="molecule type" value="Genomic_DNA"/>
</dbReference>
<dbReference type="InterPro" id="IPR000639">
    <property type="entry name" value="Epox_hydrolase-like"/>
</dbReference>
<dbReference type="PANTHER" id="PTHR42977:SF1">
    <property type="entry name" value="BLR6576 PROTEIN"/>
    <property type="match status" value="1"/>
</dbReference>
<reference evidence="2 3" key="1">
    <citation type="submission" date="2020-03" db="EMBL/GenBank/DDBJ databases">
        <title>Draft genome of Streptomyces sp. ventii, isolated from the Axial Seamount in the Pacific Ocean, and resequencing of the two type strains Streptomyces lonarensis strain NCL 716 and Streptomyces bohaiensis strain 11A07.</title>
        <authorList>
            <person name="Loughran R.M."/>
            <person name="Pfannmuller K.M."/>
            <person name="Wasson B.J."/>
            <person name="Deadmond M.C."/>
            <person name="Paddock B.E."/>
            <person name="Koyack M.J."/>
            <person name="Gallegos D.A."/>
            <person name="Mitchell E.A."/>
            <person name="Ushijima B."/>
            <person name="Saw J.H."/>
            <person name="Mcphail K.L."/>
            <person name="Videau P."/>
        </authorList>
    </citation>
    <scope>NUCLEOTIDE SEQUENCE [LARGE SCALE GENOMIC DNA]</scope>
    <source>
        <strain evidence="2 3">11A07</strain>
    </source>
</reference>
<gene>
    <name evidence="2" type="ORF">HCN52_04815</name>
</gene>
<dbReference type="Proteomes" id="UP000727056">
    <property type="component" value="Unassembled WGS sequence"/>
</dbReference>
<dbReference type="InterPro" id="IPR000073">
    <property type="entry name" value="AB_hydrolase_1"/>
</dbReference>
<dbReference type="InterPro" id="IPR029058">
    <property type="entry name" value="AB_hydrolase_fold"/>
</dbReference>
<accession>A0ABX1C7R2</accession>
<evidence type="ECO:0000259" key="1">
    <source>
        <dbReference type="Pfam" id="PF00561"/>
    </source>
</evidence>
<dbReference type="GO" id="GO:0016787">
    <property type="term" value="F:hydrolase activity"/>
    <property type="evidence" value="ECO:0007669"/>
    <property type="project" value="UniProtKB-KW"/>
</dbReference>
<sequence>MTAVHHRTAEVDGLTVFYREAGPADAPVLLLLHGYPTSSHMFRHLIPALAGPYRVIAPDHIGFGRSSTPSADDFPYTFDALAEVTRGFLAALGVDRYAIYVQDYGAPIGWRLALADPRAVTGVVSQNGNAYEDGFVPEFWEPVWAYGADPGPANEARLRPALEREAVRWQYTHGVPDPSLIAPDTWEHDLALLARPGVDRAQLALFADYASNVALYPAVHAWLRASGVPVLAVWGRNDEIFGPAGAEAFRRDAPDAEILLVDGGHFLLESHLGTVAEAITRFRPRVVAHRARQQ</sequence>
<comment type="caution">
    <text evidence="2">The sequence shown here is derived from an EMBL/GenBank/DDBJ whole genome shotgun (WGS) entry which is preliminary data.</text>
</comment>
<dbReference type="PRINTS" id="PR00111">
    <property type="entry name" value="ABHYDROLASE"/>
</dbReference>
<dbReference type="Pfam" id="PF00561">
    <property type="entry name" value="Abhydrolase_1"/>
    <property type="match status" value="1"/>
</dbReference>
<dbReference type="SUPFAM" id="SSF53474">
    <property type="entry name" value="alpha/beta-Hydrolases"/>
    <property type="match status" value="1"/>
</dbReference>
<name>A0ABX1C7R2_9ACTN</name>
<keyword evidence="2" id="KW-0378">Hydrolase</keyword>
<dbReference type="RefSeq" id="WP_168087109.1">
    <property type="nucleotide sequence ID" value="NZ_BHZH01000042.1"/>
</dbReference>
<feature type="domain" description="AB hydrolase-1" evidence="1">
    <location>
        <begin position="27"/>
        <end position="271"/>
    </location>
</feature>